<dbReference type="AlphaFoldDB" id="A0A1N5U0B2"/>
<proteinExistence type="predicted"/>
<sequence>MKLMMVRAKIKTDSIDEIEAAGRKLFSAIDREQLQGIRYASCRLPDGVTYLNLLELEDGMENPLPALPEAKEFQEKLKSWLAEPATSEALTVIGSYRLF</sequence>
<organism evidence="1 2">
    <name type="scientific">Micromonospora cremea</name>
    <dbReference type="NCBI Taxonomy" id="709881"/>
    <lineage>
        <taxon>Bacteria</taxon>
        <taxon>Bacillati</taxon>
        <taxon>Actinomycetota</taxon>
        <taxon>Actinomycetes</taxon>
        <taxon>Micromonosporales</taxon>
        <taxon>Micromonosporaceae</taxon>
        <taxon>Micromonospora</taxon>
    </lineage>
</organism>
<evidence type="ECO:0008006" key="3">
    <source>
        <dbReference type="Google" id="ProtNLM"/>
    </source>
</evidence>
<dbReference type="EMBL" id="FSQT01000001">
    <property type="protein sequence ID" value="SIM54040.1"/>
    <property type="molecule type" value="Genomic_DNA"/>
</dbReference>
<evidence type="ECO:0000313" key="1">
    <source>
        <dbReference type="EMBL" id="SIM54040.1"/>
    </source>
</evidence>
<keyword evidence="2" id="KW-1185">Reference proteome</keyword>
<dbReference type="Proteomes" id="UP000185124">
    <property type="component" value="Unassembled WGS sequence"/>
</dbReference>
<dbReference type="RefSeq" id="WP_074308378.1">
    <property type="nucleotide sequence ID" value="NZ_FSQT01000001.1"/>
</dbReference>
<name>A0A1N5U0B2_9ACTN</name>
<accession>A0A1N5U0B2</accession>
<gene>
    <name evidence="1" type="ORF">SAMN04489832_0502</name>
</gene>
<reference evidence="2" key="1">
    <citation type="submission" date="2016-12" db="EMBL/GenBank/DDBJ databases">
        <authorList>
            <person name="Varghese N."/>
            <person name="Submissions S."/>
        </authorList>
    </citation>
    <scope>NUCLEOTIDE SEQUENCE [LARGE SCALE GENOMIC DNA]</scope>
    <source>
        <strain evidence="2">DSM 45599</strain>
    </source>
</reference>
<protein>
    <recommendedName>
        <fullName evidence="3">Antibiotic biosynthesis monooxygenase</fullName>
    </recommendedName>
</protein>
<dbReference type="OrthoDB" id="163010at2"/>
<evidence type="ECO:0000313" key="2">
    <source>
        <dbReference type="Proteomes" id="UP000185124"/>
    </source>
</evidence>